<gene>
    <name evidence="2" type="ORF">E3T55_15835</name>
</gene>
<evidence type="ECO:0000313" key="3">
    <source>
        <dbReference type="Proteomes" id="UP000297447"/>
    </source>
</evidence>
<reference evidence="2 3" key="1">
    <citation type="submission" date="2019-03" db="EMBL/GenBank/DDBJ databases">
        <title>Genomics of glacier-inhabiting Cryobacterium strains.</title>
        <authorList>
            <person name="Liu Q."/>
            <person name="Xin Y.-H."/>
        </authorList>
    </citation>
    <scope>NUCLEOTIDE SEQUENCE [LARGE SCALE GENOMIC DNA]</scope>
    <source>
        <strain evidence="2 3">Hh14</strain>
    </source>
</reference>
<feature type="compositionally biased region" description="Basic residues" evidence="1">
    <location>
        <begin position="1"/>
        <end position="42"/>
    </location>
</feature>
<sequence>PLYRPRARRPRARRPRARRPRVRRPRVRRPRARRPRARRKRPIPTVRRTASRRCSRPSPRQAPLRHWPEACRSRPAHDPHDPPVGNGSAANRRERRNRTAEPGAV</sequence>
<dbReference type="AlphaFoldDB" id="A0A4R8ZVH7"/>
<keyword evidence="3" id="KW-1185">Reference proteome</keyword>
<accession>A0A4R8ZVH7</accession>
<evidence type="ECO:0000313" key="2">
    <source>
        <dbReference type="EMBL" id="TFD47104.1"/>
    </source>
</evidence>
<feature type="region of interest" description="Disordered" evidence="1">
    <location>
        <begin position="1"/>
        <end position="105"/>
    </location>
</feature>
<comment type="caution">
    <text evidence="2">The sequence shown here is derived from an EMBL/GenBank/DDBJ whole genome shotgun (WGS) entry which is preliminary data.</text>
</comment>
<feature type="compositionally biased region" description="Basic and acidic residues" evidence="1">
    <location>
        <begin position="66"/>
        <end position="81"/>
    </location>
</feature>
<feature type="non-terminal residue" evidence="2">
    <location>
        <position position="1"/>
    </location>
</feature>
<dbReference type="EMBL" id="SOHE01000067">
    <property type="protein sequence ID" value="TFD47104.1"/>
    <property type="molecule type" value="Genomic_DNA"/>
</dbReference>
<name>A0A4R8ZVH7_9MICO</name>
<protein>
    <submittedName>
        <fullName evidence="2">Uncharacterized protein</fullName>
    </submittedName>
</protein>
<proteinExistence type="predicted"/>
<dbReference type="Proteomes" id="UP000297447">
    <property type="component" value="Unassembled WGS sequence"/>
</dbReference>
<evidence type="ECO:0000256" key="1">
    <source>
        <dbReference type="SAM" id="MobiDB-lite"/>
    </source>
</evidence>
<organism evidence="2 3">
    <name type="scientific">Cryobacterium frigoriphilum</name>
    <dbReference type="NCBI Taxonomy" id="1259150"/>
    <lineage>
        <taxon>Bacteria</taxon>
        <taxon>Bacillati</taxon>
        <taxon>Actinomycetota</taxon>
        <taxon>Actinomycetes</taxon>
        <taxon>Micrococcales</taxon>
        <taxon>Microbacteriaceae</taxon>
        <taxon>Cryobacterium</taxon>
    </lineage>
</organism>